<evidence type="ECO:0000313" key="2">
    <source>
        <dbReference type="Proteomes" id="UP000321317"/>
    </source>
</evidence>
<sequence>MEQEFDDELLSHTIISTYELKEWMVLKDRLGGRVRYIIPPIPKDKKLPNLNDEGFLSGANALSKDLINHPEIRKYLDNPKCAVILYENPPYAETTSIEFQKKKKGKESSSWKQNFVINEMKKEVKGAATNDLANAFIWSAFKYFLRDKLDSYIVFSPIKYYKSQHLISKKFMDGYALNRRHFHAPTDACVSLIWWANENDTKNTEISLKAMDIINHQLENQGKMAVKKVYSLLSEKFYDRRKFESDKTDGIAISLNGLEAIEKNETQIRVDRRYNENILGYMITNMFGFDNARLNCAFVISGRYDGNGFFLRNDNFLEKLPLFAAGKFTDHQNDWKIMSMIMRSGDKAEQYLKDVKSGALDKFLFKTMFWTCLSHYPHLRSLYGSDGRLYKNELCFDGDTLAKKTMQDFIDKGYKLSDTEKDLLREFNEILEFVKKTEEYRDDFKYGLYQIDEEINIKIEQGVNANGEPKMAFKYGDLNNQIKAFKVKIKEYYKEQLVDVLFEYEFLK</sequence>
<name>A0ABY3L3V9_9BACT</name>
<proteinExistence type="predicted"/>
<dbReference type="EMBL" id="VRMA01000009">
    <property type="protein sequence ID" value="TXK59764.1"/>
    <property type="molecule type" value="Genomic_DNA"/>
</dbReference>
<accession>A0ABY3L3V9</accession>
<dbReference type="RefSeq" id="WP_147734404.1">
    <property type="nucleotide sequence ID" value="NZ_JANKHQ010000032.1"/>
</dbReference>
<organism evidence="1 2">
    <name type="scientific">Campylobacter helveticus</name>
    <dbReference type="NCBI Taxonomy" id="28898"/>
    <lineage>
        <taxon>Bacteria</taxon>
        <taxon>Pseudomonadati</taxon>
        <taxon>Campylobacterota</taxon>
        <taxon>Epsilonproteobacteria</taxon>
        <taxon>Campylobacterales</taxon>
        <taxon>Campylobacteraceae</taxon>
        <taxon>Campylobacter</taxon>
    </lineage>
</organism>
<evidence type="ECO:0000313" key="1">
    <source>
        <dbReference type="EMBL" id="TXK59764.1"/>
    </source>
</evidence>
<dbReference type="Proteomes" id="UP000321317">
    <property type="component" value="Unassembled WGS sequence"/>
</dbReference>
<comment type="caution">
    <text evidence="1">The sequence shown here is derived from an EMBL/GenBank/DDBJ whole genome shotgun (WGS) entry which is preliminary data.</text>
</comment>
<keyword evidence="2" id="KW-1185">Reference proteome</keyword>
<gene>
    <name evidence="1" type="ORF">FVD16_01265</name>
</gene>
<protein>
    <submittedName>
        <fullName evidence="1">Uncharacterized protein</fullName>
    </submittedName>
</protein>
<reference evidence="1 2" key="1">
    <citation type="submission" date="2019-08" db="EMBL/GenBank/DDBJ databases">
        <title>Rapid identification of Enteric Bacteria from Whole Genome Sequences (WGS) using Average Nucleotide Identity (ANI).</title>
        <authorList>
            <person name="Lane C."/>
        </authorList>
    </citation>
    <scope>NUCLEOTIDE SEQUENCE [LARGE SCALE GENOMIC DNA]</scope>
    <source>
        <strain evidence="1 2">D4984</strain>
    </source>
</reference>